<proteinExistence type="predicted"/>
<dbReference type="EMBL" id="VWMK01000004">
    <property type="protein sequence ID" value="KAA3767954.1"/>
    <property type="molecule type" value="Genomic_DNA"/>
</dbReference>
<protein>
    <submittedName>
        <fullName evidence="1">Uncharacterized protein</fullName>
    </submittedName>
</protein>
<evidence type="ECO:0000313" key="1">
    <source>
        <dbReference type="EMBL" id="KAA3767954.1"/>
    </source>
</evidence>
<name>A0A7J4XLZ1_9BACE</name>
<organism evidence="1 2">
    <name type="scientific">Bacteroides salyersiae</name>
    <dbReference type="NCBI Taxonomy" id="291644"/>
    <lineage>
        <taxon>Bacteria</taxon>
        <taxon>Pseudomonadati</taxon>
        <taxon>Bacteroidota</taxon>
        <taxon>Bacteroidia</taxon>
        <taxon>Bacteroidales</taxon>
        <taxon>Bacteroidaceae</taxon>
        <taxon>Bacteroides</taxon>
    </lineage>
</organism>
<gene>
    <name evidence="1" type="ORF">F3F73_06055</name>
</gene>
<evidence type="ECO:0000313" key="2">
    <source>
        <dbReference type="Proteomes" id="UP000422221"/>
    </source>
</evidence>
<accession>A0A7J4XLZ1</accession>
<dbReference type="RefSeq" id="WP_130058387.1">
    <property type="nucleotide sequence ID" value="NZ_RCXT01000003.1"/>
</dbReference>
<comment type="caution">
    <text evidence="1">The sequence shown here is derived from an EMBL/GenBank/DDBJ whole genome shotgun (WGS) entry which is preliminary data.</text>
</comment>
<reference evidence="1 2" key="1">
    <citation type="journal article" date="2019" name="Nat. Med.">
        <title>A library of human gut bacterial isolates paired with longitudinal multiomics data enables mechanistic microbiome research.</title>
        <authorList>
            <person name="Poyet M."/>
            <person name="Groussin M."/>
            <person name="Gibbons S.M."/>
            <person name="Avila-Pacheco J."/>
            <person name="Jiang X."/>
            <person name="Kearney S.M."/>
            <person name="Perrotta A.R."/>
            <person name="Berdy B."/>
            <person name="Zhao S."/>
            <person name="Lieberman T.D."/>
            <person name="Swanson P.K."/>
            <person name="Smith M."/>
            <person name="Roesemann S."/>
            <person name="Alexander J.E."/>
            <person name="Rich S.A."/>
            <person name="Livny J."/>
            <person name="Vlamakis H."/>
            <person name="Clish C."/>
            <person name="Bullock K."/>
            <person name="Deik A."/>
            <person name="Scott J."/>
            <person name="Pierce K.A."/>
            <person name="Xavier R.J."/>
            <person name="Alm E.J."/>
        </authorList>
    </citation>
    <scope>NUCLEOTIDE SEQUENCE [LARGE SCALE GENOMIC DNA]</scope>
    <source>
        <strain evidence="1 2">BIOML-A10</strain>
    </source>
</reference>
<dbReference type="Proteomes" id="UP000422221">
    <property type="component" value="Unassembled WGS sequence"/>
</dbReference>
<sequence length="167" mass="19428">MEENIEVESDNKNRCGDLIIGSFDCVGDDVSIINHIHSIHSNVCQDECSRLCSEIIYNGVDDANDSWMWITEKTYFKKALLFDNQEDVDSFNNLSYESYTAYLKTDCSIHHKCKICGGDVFYFNPDKEREYIFSLVCENCEEEISGKEAFRIMKKNKVLKLNQDWLD</sequence>
<dbReference type="AlphaFoldDB" id="A0A7J4XLZ1"/>